<keyword evidence="2" id="KW-0479">Metal-binding</keyword>
<accession>A0ABQ9H032</accession>
<protein>
    <recommendedName>
        <fullName evidence="3">DDE Tnp4 domain-containing protein</fullName>
    </recommendedName>
</protein>
<comment type="caution">
    <text evidence="4">The sequence shown here is derived from an EMBL/GenBank/DDBJ whole genome shotgun (WGS) entry which is preliminary data.</text>
</comment>
<sequence length="118" mass="13421">MGRGFGGFLPQMEFSQLWRVRDGRHIAICKPAHSWLYCCNYKGYFSIVLLALTNANYEFVMIDVGTNGRVSDGGVLENTLFCDKLKNNELELLNKNKGGGFNIVFIGDYLHHLISHYQ</sequence>
<evidence type="ECO:0000313" key="4">
    <source>
        <dbReference type="EMBL" id="KAJ8877625.1"/>
    </source>
</evidence>
<feature type="domain" description="DDE Tnp4" evidence="3">
    <location>
        <begin position="22"/>
        <end position="86"/>
    </location>
</feature>
<dbReference type="Proteomes" id="UP001159363">
    <property type="component" value="Chromosome 7"/>
</dbReference>
<reference evidence="4 5" key="1">
    <citation type="submission" date="2023-02" db="EMBL/GenBank/DDBJ databases">
        <title>LHISI_Scaffold_Assembly.</title>
        <authorList>
            <person name="Stuart O.P."/>
            <person name="Cleave R."/>
            <person name="Magrath M.J.L."/>
            <person name="Mikheyev A.S."/>
        </authorList>
    </citation>
    <scope>NUCLEOTIDE SEQUENCE [LARGE SCALE GENOMIC DNA]</scope>
    <source>
        <strain evidence="4">Daus_M_001</strain>
        <tissue evidence="4">Leg muscle</tissue>
    </source>
</reference>
<name>A0ABQ9H032_9NEOP</name>
<evidence type="ECO:0000256" key="1">
    <source>
        <dbReference type="ARBA" id="ARBA00001968"/>
    </source>
</evidence>
<evidence type="ECO:0000313" key="5">
    <source>
        <dbReference type="Proteomes" id="UP001159363"/>
    </source>
</evidence>
<comment type="cofactor">
    <cofactor evidence="1">
        <name>a divalent metal cation</name>
        <dbReference type="ChEBI" id="CHEBI:60240"/>
    </cofactor>
</comment>
<dbReference type="EMBL" id="JARBHB010000008">
    <property type="protein sequence ID" value="KAJ8877625.1"/>
    <property type="molecule type" value="Genomic_DNA"/>
</dbReference>
<proteinExistence type="predicted"/>
<dbReference type="InterPro" id="IPR027806">
    <property type="entry name" value="HARBI1_dom"/>
</dbReference>
<gene>
    <name evidence="4" type="ORF">PR048_022080</name>
</gene>
<evidence type="ECO:0000256" key="2">
    <source>
        <dbReference type="ARBA" id="ARBA00022723"/>
    </source>
</evidence>
<dbReference type="Pfam" id="PF13359">
    <property type="entry name" value="DDE_Tnp_4"/>
    <property type="match status" value="1"/>
</dbReference>
<evidence type="ECO:0000259" key="3">
    <source>
        <dbReference type="Pfam" id="PF13359"/>
    </source>
</evidence>
<keyword evidence="5" id="KW-1185">Reference proteome</keyword>
<organism evidence="4 5">
    <name type="scientific">Dryococelus australis</name>
    <dbReference type="NCBI Taxonomy" id="614101"/>
    <lineage>
        <taxon>Eukaryota</taxon>
        <taxon>Metazoa</taxon>
        <taxon>Ecdysozoa</taxon>
        <taxon>Arthropoda</taxon>
        <taxon>Hexapoda</taxon>
        <taxon>Insecta</taxon>
        <taxon>Pterygota</taxon>
        <taxon>Neoptera</taxon>
        <taxon>Polyneoptera</taxon>
        <taxon>Phasmatodea</taxon>
        <taxon>Verophasmatodea</taxon>
        <taxon>Anareolatae</taxon>
        <taxon>Phasmatidae</taxon>
        <taxon>Eurycanthinae</taxon>
        <taxon>Dryococelus</taxon>
    </lineage>
</organism>